<dbReference type="EMBL" id="SKBU01000006">
    <property type="protein sequence ID" value="TCJ19821.1"/>
    <property type="molecule type" value="Genomic_DNA"/>
</dbReference>
<feature type="transmembrane region" description="Helical" evidence="8">
    <location>
        <begin position="190"/>
        <end position="214"/>
    </location>
</feature>
<feature type="transmembrane region" description="Helical" evidence="8">
    <location>
        <begin position="166"/>
        <end position="184"/>
    </location>
</feature>
<comment type="subcellular location">
    <subcellularLocation>
        <location evidence="1 8">Cell membrane</location>
        <topology evidence="1 8">Multi-pass membrane protein</topology>
    </subcellularLocation>
</comment>
<dbReference type="InterPro" id="IPR052017">
    <property type="entry name" value="TSUP"/>
</dbReference>
<accession>A0A4R1BQF3</accession>
<organism evidence="9 10">
    <name type="scientific">Rubrobacter taiwanensis</name>
    <dbReference type="NCBI Taxonomy" id="185139"/>
    <lineage>
        <taxon>Bacteria</taxon>
        <taxon>Bacillati</taxon>
        <taxon>Actinomycetota</taxon>
        <taxon>Rubrobacteria</taxon>
        <taxon>Rubrobacterales</taxon>
        <taxon>Rubrobacteraceae</taxon>
        <taxon>Rubrobacter</taxon>
    </lineage>
</organism>
<keyword evidence="3" id="KW-0813">Transport</keyword>
<sequence length="246" mass="25259">MAESYAVALLAMLLAGGVAGLTGFGFALVSSPLLLLVFDPPTVVAVMLVLSLLINSAIALDSWRQVRVRPVLSLLPWALAGLLLGAEVLQVLGAGQIRLLAGVTVVVFALLMIWGVEIPGLGSRWGTAAAGGASGALSTSTGLAGPPVVMLFAARGFPKESFRASNAAYFLCISLAGLALFFLRDLLSASHLYLAAALLPAVLLGKTAGTRLLLRVSDELFRRITLALVLVAGLAAVASGLYALVP</sequence>
<protein>
    <recommendedName>
        <fullName evidence="8">Probable membrane transporter protein</fullName>
    </recommendedName>
</protein>
<keyword evidence="6 8" id="KW-1133">Transmembrane helix</keyword>
<keyword evidence="5 8" id="KW-0812">Transmembrane</keyword>
<gene>
    <name evidence="9" type="ORF">E0L93_02375</name>
</gene>
<evidence type="ECO:0000256" key="3">
    <source>
        <dbReference type="ARBA" id="ARBA00022448"/>
    </source>
</evidence>
<dbReference type="OrthoDB" id="5244103at2"/>
<dbReference type="InterPro" id="IPR002781">
    <property type="entry name" value="TM_pro_TauE-like"/>
</dbReference>
<evidence type="ECO:0000256" key="4">
    <source>
        <dbReference type="ARBA" id="ARBA00022475"/>
    </source>
</evidence>
<reference evidence="9 10" key="1">
    <citation type="submission" date="2019-03" db="EMBL/GenBank/DDBJ databases">
        <title>Whole genome sequence of a novel Rubrobacter taiwanensis strain, isolated from Yellowstone National Park.</title>
        <authorList>
            <person name="Freed S."/>
            <person name="Ramaley R.F."/>
            <person name="Kyndt J.A."/>
        </authorList>
    </citation>
    <scope>NUCLEOTIDE SEQUENCE [LARGE SCALE GENOMIC DNA]</scope>
    <source>
        <strain evidence="9 10">Yellowstone</strain>
    </source>
</reference>
<feature type="transmembrane region" description="Helical" evidence="8">
    <location>
        <begin position="128"/>
        <end position="154"/>
    </location>
</feature>
<evidence type="ECO:0000256" key="2">
    <source>
        <dbReference type="ARBA" id="ARBA00009142"/>
    </source>
</evidence>
<evidence type="ECO:0000256" key="6">
    <source>
        <dbReference type="ARBA" id="ARBA00022989"/>
    </source>
</evidence>
<keyword evidence="4 8" id="KW-1003">Cell membrane</keyword>
<dbReference type="AlphaFoldDB" id="A0A4R1BQF3"/>
<dbReference type="RefSeq" id="WP_132687967.1">
    <property type="nucleotide sequence ID" value="NZ_SKBU01000006.1"/>
</dbReference>
<feature type="transmembrane region" description="Helical" evidence="8">
    <location>
        <begin position="33"/>
        <end position="54"/>
    </location>
</feature>
<feature type="transmembrane region" description="Helical" evidence="8">
    <location>
        <begin position="99"/>
        <end position="116"/>
    </location>
</feature>
<keyword evidence="7 8" id="KW-0472">Membrane</keyword>
<feature type="transmembrane region" description="Helical" evidence="8">
    <location>
        <begin position="6"/>
        <end position="26"/>
    </location>
</feature>
<evidence type="ECO:0000313" key="9">
    <source>
        <dbReference type="EMBL" id="TCJ19821.1"/>
    </source>
</evidence>
<evidence type="ECO:0000256" key="5">
    <source>
        <dbReference type="ARBA" id="ARBA00022692"/>
    </source>
</evidence>
<proteinExistence type="inferred from homology"/>
<dbReference type="GO" id="GO:0005886">
    <property type="term" value="C:plasma membrane"/>
    <property type="evidence" value="ECO:0007669"/>
    <property type="project" value="UniProtKB-SubCell"/>
</dbReference>
<dbReference type="PANTHER" id="PTHR30269:SF37">
    <property type="entry name" value="MEMBRANE TRANSPORTER PROTEIN"/>
    <property type="match status" value="1"/>
</dbReference>
<dbReference type="PANTHER" id="PTHR30269">
    <property type="entry name" value="TRANSMEMBRANE PROTEIN YFCA"/>
    <property type="match status" value="1"/>
</dbReference>
<evidence type="ECO:0000256" key="8">
    <source>
        <dbReference type="RuleBase" id="RU363041"/>
    </source>
</evidence>
<evidence type="ECO:0000256" key="1">
    <source>
        <dbReference type="ARBA" id="ARBA00004651"/>
    </source>
</evidence>
<feature type="transmembrane region" description="Helical" evidence="8">
    <location>
        <begin position="226"/>
        <end position="245"/>
    </location>
</feature>
<evidence type="ECO:0000313" key="10">
    <source>
        <dbReference type="Proteomes" id="UP000295244"/>
    </source>
</evidence>
<evidence type="ECO:0000256" key="7">
    <source>
        <dbReference type="ARBA" id="ARBA00023136"/>
    </source>
</evidence>
<name>A0A4R1BQF3_9ACTN</name>
<dbReference type="Pfam" id="PF01925">
    <property type="entry name" value="TauE"/>
    <property type="match status" value="1"/>
</dbReference>
<dbReference type="Proteomes" id="UP000295244">
    <property type="component" value="Unassembled WGS sequence"/>
</dbReference>
<comment type="similarity">
    <text evidence="2 8">Belongs to the 4-toluene sulfonate uptake permease (TSUP) (TC 2.A.102) family.</text>
</comment>
<keyword evidence="10" id="KW-1185">Reference proteome</keyword>
<comment type="caution">
    <text evidence="9">The sequence shown here is derived from an EMBL/GenBank/DDBJ whole genome shotgun (WGS) entry which is preliminary data.</text>
</comment>